<feature type="transmembrane region" description="Helical" evidence="1">
    <location>
        <begin position="52"/>
        <end position="72"/>
    </location>
</feature>
<dbReference type="Proteomes" id="UP000824082">
    <property type="component" value="Unassembled WGS sequence"/>
</dbReference>
<reference evidence="2" key="2">
    <citation type="journal article" date="2021" name="PeerJ">
        <title>Extensive microbial diversity within the chicken gut microbiome revealed by metagenomics and culture.</title>
        <authorList>
            <person name="Gilroy R."/>
            <person name="Ravi A."/>
            <person name="Getino M."/>
            <person name="Pursley I."/>
            <person name="Horton D.L."/>
            <person name="Alikhan N.F."/>
            <person name="Baker D."/>
            <person name="Gharbi K."/>
            <person name="Hall N."/>
            <person name="Watson M."/>
            <person name="Adriaenssens E.M."/>
            <person name="Foster-Nyarko E."/>
            <person name="Jarju S."/>
            <person name="Secka A."/>
            <person name="Antonio M."/>
            <person name="Oren A."/>
            <person name="Chaudhuri R.R."/>
            <person name="La Ragione R."/>
            <person name="Hildebrand F."/>
            <person name="Pallen M.J."/>
        </authorList>
    </citation>
    <scope>NUCLEOTIDE SEQUENCE</scope>
    <source>
        <strain evidence="2">4509</strain>
    </source>
</reference>
<evidence type="ECO:0000313" key="2">
    <source>
        <dbReference type="EMBL" id="HIU41880.1"/>
    </source>
</evidence>
<dbReference type="AlphaFoldDB" id="A0A9D1IRQ0"/>
<accession>A0A9D1IRQ0</accession>
<keyword evidence="1" id="KW-0812">Transmembrane</keyword>
<sequence length="99" mass="11249">MNVDTWAKLQLLFSLLPAACQGKIPGSDPPVQKTSLSFYSYITLFVPKKQEIFCSLAFFTTFLLLFGLSLVFQKTYNTFEIFGRITWSSPEQRKAGIPE</sequence>
<keyword evidence="1" id="KW-0472">Membrane</keyword>
<keyword evidence="1" id="KW-1133">Transmembrane helix</keyword>
<gene>
    <name evidence="2" type="ORF">IAD19_04930</name>
</gene>
<protein>
    <submittedName>
        <fullName evidence="2">Uncharacterized protein</fullName>
    </submittedName>
</protein>
<evidence type="ECO:0000313" key="3">
    <source>
        <dbReference type="Proteomes" id="UP000824082"/>
    </source>
</evidence>
<dbReference type="EMBL" id="DVMX01000098">
    <property type="protein sequence ID" value="HIU41880.1"/>
    <property type="molecule type" value="Genomic_DNA"/>
</dbReference>
<name>A0A9D1IRQ0_9FIRM</name>
<organism evidence="2 3">
    <name type="scientific">Candidatus Egerieicola faecale</name>
    <dbReference type="NCBI Taxonomy" id="2840774"/>
    <lineage>
        <taxon>Bacteria</taxon>
        <taxon>Bacillati</taxon>
        <taxon>Bacillota</taxon>
        <taxon>Clostridia</taxon>
        <taxon>Eubacteriales</taxon>
        <taxon>Oscillospiraceae</taxon>
        <taxon>Oscillospiraceae incertae sedis</taxon>
        <taxon>Candidatus Egerieicola</taxon>
    </lineage>
</organism>
<reference evidence="2" key="1">
    <citation type="submission" date="2020-10" db="EMBL/GenBank/DDBJ databases">
        <authorList>
            <person name="Gilroy R."/>
        </authorList>
    </citation>
    <scope>NUCLEOTIDE SEQUENCE</scope>
    <source>
        <strain evidence="2">4509</strain>
    </source>
</reference>
<proteinExistence type="predicted"/>
<evidence type="ECO:0000256" key="1">
    <source>
        <dbReference type="SAM" id="Phobius"/>
    </source>
</evidence>
<comment type="caution">
    <text evidence="2">The sequence shown here is derived from an EMBL/GenBank/DDBJ whole genome shotgun (WGS) entry which is preliminary data.</text>
</comment>